<evidence type="ECO:0000313" key="3">
    <source>
        <dbReference type="Proteomes" id="UP000683575"/>
    </source>
</evidence>
<organism evidence="2 3">
    <name type="scientific">Nocardioides panacis</name>
    <dbReference type="NCBI Taxonomy" id="2849501"/>
    <lineage>
        <taxon>Bacteria</taxon>
        <taxon>Bacillati</taxon>
        <taxon>Actinomycetota</taxon>
        <taxon>Actinomycetes</taxon>
        <taxon>Propionibacteriales</taxon>
        <taxon>Nocardioidaceae</taxon>
        <taxon>Nocardioides</taxon>
    </lineage>
</organism>
<dbReference type="KEGG" id="nps:KRR39_16170"/>
<dbReference type="RefSeq" id="WP_216938526.1">
    <property type="nucleotide sequence ID" value="NZ_CP077062.1"/>
</dbReference>
<keyword evidence="3" id="KW-1185">Reference proteome</keyword>
<evidence type="ECO:0000313" key="2">
    <source>
        <dbReference type="EMBL" id="QWZ07030.1"/>
    </source>
</evidence>
<reference evidence="2" key="1">
    <citation type="submission" date="2021-06" db="EMBL/GenBank/DDBJ databases">
        <title>Complete genome sequence of Nocardioides sp. G188.</title>
        <authorList>
            <person name="Im W.-T."/>
        </authorList>
    </citation>
    <scope>NUCLEOTIDE SEQUENCE</scope>
    <source>
        <strain evidence="2">G188</strain>
    </source>
</reference>
<protein>
    <submittedName>
        <fullName evidence="2">Type IV toxin-antitoxin system AbiEi family antitoxin domain-containing protein</fullName>
    </submittedName>
</protein>
<evidence type="ECO:0000259" key="1">
    <source>
        <dbReference type="Pfam" id="PF13338"/>
    </source>
</evidence>
<feature type="domain" description="AbiEi antitoxin N-terminal" evidence="1">
    <location>
        <begin position="23"/>
        <end position="56"/>
    </location>
</feature>
<dbReference type="AlphaFoldDB" id="A0A975SW58"/>
<name>A0A975SW58_9ACTN</name>
<dbReference type="EMBL" id="CP077062">
    <property type="protein sequence ID" value="QWZ07030.1"/>
    <property type="molecule type" value="Genomic_DNA"/>
</dbReference>
<dbReference type="InterPro" id="IPR025159">
    <property type="entry name" value="AbiEi_N"/>
</dbReference>
<dbReference type="Pfam" id="PF13338">
    <property type="entry name" value="AbiEi_4"/>
    <property type="match status" value="1"/>
</dbReference>
<accession>A0A975SW58</accession>
<gene>
    <name evidence="2" type="ORF">KRR39_16170</name>
</gene>
<dbReference type="Proteomes" id="UP000683575">
    <property type="component" value="Chromosome"/>
</dbReference>
<proteinExistence type="predicted"/>
<sequence>MTDRVLHLPLLDGSFPLPVDRPFTFGQAVAAGVSRHRLRRLEEEALVRRVLKGVYVAAQVPDSLTLRTRALRLVVPRDAVVTDWTACWFHTGVLRAGQHVEVPPLSVFRPAGHDRLRNTLCASGERGFALGDLTHVGGLRVTTPLRTAWDLGRLAHRDRAIGALDALLRHGSFTRGELVAGVERFTGMRGVVQLRALAPLADARAESPGESTLRLRWLDLPSLPPPTPQVSITVGAVEVYRVDLGVPELRYGCEYDGEEFHGAAHEAHDLRRRADLRGRFGWDVDAVRKRDVSGPTRDVERVLVEGIRRARRAGGGSTYLG</sequence>